<dbReference type="EMBL" id="JH993027">
    <property type="protein sequence ID" value="EKX40965.1"/>
    <property type="molecule type" value="Genomic_DNA"/>
</dbReference>
<dbReference type="GO" id="GO:0042803">
    <property type="term" value="F:protein homodimerization activity"/>
    <property type="evidence" value="ECO:0007669"/>
    <property type="project" value="TreeGrafter"/>
</dbReference>
<dbReference type="AlphaFoldDB" id="L1IYR2"/>
<proteinExistence type="predicted"/>
<name>L1IYR2_GUITC</name>
<feature type="domain" description="EGF-like" evidence="7">
    <location>
        <begin position="194"/>
        <end position="232"/>
    </location>
</feature>
<evidence type="ECO:0000313" key="9">
    <source>
        <dbReference type="EnsemblProtists" id="EKX40965"/>
    </source>
</evidence>
<dbReference type="OrthoDB" id="442731at2759"/>
<sequence length="356" mass="37529">MAARGSATWARALMVYLVLLSANGDTNWGQKSSQVAGGFKESMASAAGSSLAPVGAREAAIMQAREQAREQARMQAKEQSMSSVSRESAAANRPQHMPPNVIPTVKPESPPPTAAQQPVREGAPRSQGFLSSLLSPAQGVQNVGGGNVKVATWWLMLLQPRGRECVAPGENIECSGKGFCLDGDKGCKCKNGFVGKFCEIQCPGGGNCNDRGVCLEDGKCLCQKGFSGEACELRQMVGDFGESHSSSRSRRRESGGPCGENNECSGHGRCLSGEAGETCKCEPGWSGQACSTPCPGLNKEGMFCSGFGSCTRDGKCRCDAGYWGEMCEKGMCGLKGTCKCEEGWTGLECKEQVGKR</sequence>
<evidence type="ECO:0000313" key="10">
    <source>
        <dbReference type="Proteomes" id="UP000011087"/>
    </source>
</evidence>
<dbReference type="InterPro" id="IPR051216">
    <property type="entry name" value="Teneurin"/>
</dbReference>
<dbReference type="PANTHER" id="PTHR11219:SF69">
    <property type="entry name" value="TENEURIN-A"/>
    <property type="match status" value="1"/>
</dbReference>
<evidence type="ECO:0000313" key="8">
    <source>
        <dbReference type="EMBL" id="EKX40965.1"/>
    </source>
</evidence>
<dbReference type="OMA" id="VTTLMCM"/>
<evidence type="ECO:0000259" key="7">
    <source>
        <dbReference type="PROSITE" id="PS50026"/>
    </source>
</evidence>
<evidence type="ECO:0000256" key="4">
    <source>
        <dbReference type="PROSITE-ProRule" id="PRU00076"/>
    </source>
</evidence>
<dbReference type="HOGENOM" id="CLU_779518_0_0_1"/>
<reference evidence="9" key="3">
    <citation type="submission" date="2016-03" db="UniProtKB">
        <authorList>
            <consortium name="EnsemblProtists"/>
        </authorList>
    </citation>
    <scope>IDENTIFICATION</scope>
</reference>
<dbReference type="EnsemblProtists" id="EKX40965">
    <property type="protein sequence ID" value="EKX40965"/>
    <property type="gene ID" value="GUITHDRAFT_142365"/>
</dbReference>
<reference evidence="10" key="2">
    <citation type="submission" date="2012-11" db="EMBL/GenBank/DDBJ databases">
        <authorList>
            <person name="Kuo A."/>
            <person name="Curtis B.A."/>
            <person name="Tanifuji G."/>
            <person name="Burki F."/>
            <person name="Gruber A."/>
            <person name="Irimia M."/>
            <person name="Maruyama S."/>
            <person name="Arias M.C."/>
            <person name="Ball S.G."/>
            <person name="Gile G.H."/>
            <person name="Hirakawa Y."/>
            <person name="Hopkins J.F."/>
            <person name="Rensing S.A."/>
            <person name="Schmutz J."/>
            <person name="Symeonidi A."/>
            <person name="Elias M."/>
            <person name="Eveleigh R.J."/>
            <person name="Herman E.K."/>
            <person name="Klute M.J."/>
            <person name="Nakayama T."/>
            <person name="Obornik M."/>
            <person name="Reyes-Prieto A."/>
            <person name="Armbrust E.V."/>
            <person name="Aves S.J."/>
            <person name="Beiko R.G."/>
            <person name="Coutinho P."/>
            <person name="Dacks J.B."/>
            <person name="Durnford D.G."/>
            <person name="Fast N.M."/>
            <person name="Green B.R."/>
            <person name="Grisdale C."/>
            <person name="Hempe F."/>
            <person name="Henrissat B."/>
            <person name="Hoppner M.P."/>
            <person name="Ishida K.-I."/>
            <person name="Kim E."/>
            <person name="Koreny L."/>
            <person name="Kroth P.G."/>
            <person name="Liu Y."/>
            <person name="Malik S.-B."/>
            <person name="Maier U.G."/>
            <person name="McRose D."/>
            <person name="Mock T."/>
            <person name="Neilson J.A."/>
            <person name="Onodera N.T."/>
            <person name="Poole A.M."/>
            <person name="Pritham E.J."/>
            <person name="Richards T.A."/>
            <person name="Rocap G."/>
            <person name="Roy S.W."/>
            <person name="Sarai C."/>
            <person name="Schaack S."/>
            <person name="Shirato S."/>
            <person name="Slamovits C.H."/>
            <person name="Spencer D.F."/>
            <person name="Suzuki S."/>
            <person name="Worden A.Z."/>
            <person name="Zauner S."/>
            <person name="Barry K."/>
            <person name="Bell C."/>
            <person name="Bharti A.K."/>
            <person name="Crow J.A."/>
            <person name="Grimwood J."/>
            <person name="Kramer R."/>
            <person name="Lindquist E."/>
            <person name="Lucas S."/>
            <person name="Salamov A."/>
            <person name="McFadden G.I."/>
            <person name="Lane C.E."/>
            <person name="Keeling P.J."/>
            <person name="Gray M.W."/>
            <person name="Grigoriev I.V."/>
            <person name="Archibald J.M."/>
        </authorList>
    </citation>
    <scope>NUCLEOTIDE SEQUENCE</scope>
    <source>
        <strain evidence="10">CCMP2712</strain>
    </source>
</reference>
<dbReference type="Proteomes" id="UP000011087">
    <property type="component" value="Unassembled WGS sequence"/>
</dbReference>
<dbReference type="PROSITE" id="PS00022">
    <property type="entry name" value="EGF_1"/>
    <property type="match status" value="3"/>
</dbReference>
<dbReference type="STRING" id="905079.L1IYR2"/>
<dbReference type="GO" id="GO:0050839">
    <property type="term" value="F:cell adhesion molecule binding"/>
    <property type="evidence" value="ECO:0007669"/>
    <property type="project" value="TreeGrafter"/>
</dbReference>
<dbReference type="CDD" id="cd00054">
    <property type="entry name" value="EGF_CA"/>
    <property type="match status" value="1"/>
</dbReference>
<gene>
    <name evidence="8" type="ORF">GUITHDRAFT_142365</name>
</gene>
<dbReference type="PROSITE" id="PS01186">
    <property type="entry name" value="EGF_2"/>
    <property type="match status" value="2"/>
</dbReference>
<dbReference type="PROSITE" id="PS50026">
    <property type="entry name" value="EGF_3"/>
    <property type="match status" value="2"/>
</dbReference>
<protein>
    <recommendedName>
        <fullName evidence="7">EGF-like domain-containing protein</fullName>
    </recommendedName>
</protein>
<feature type="disulfide bond" evidence="4">
    <location>
        <begin position="222"/>
        <end position="231"/>
    </location>
</feature>
<feature type="disulfide bond" evidence="4">
    <location>
        <begin position="281"/>
        <end position="290"/>
    </location>
</feature>
<evidence type="ECO:0000256" key="3">
    <source>
        <dbReference type="ARBA" id="ARBA00023157"/>
    </source>
</evidence>
<feature type="signal peptide" evidence="6">
    <location>
        <begin position="1"/>
        <end position="24"/>
    </location>
</feature>
<feature type="disulfide bond" evidence="4">
    <location>
        <begin position="198"/>
        <end position="208"/>
    </location>
</feature>
<dbReference type="InterPro" id="IPR000742">
    <property type="entry name" value="EGF"/>
</dbReference>
<keyword evidence="2" id="KW-0677">Repeat</keyword>
<feature type="domain" description="EGF-like" evidence="7">
    <location>
        <begin position="254"/>
        <end position="291"/>
    </location>
</feature>
<dbReference type="GO" id="GO:0046982">
    <property type="term" value="F:protein heterodimerization activity"/>
    <property type="evidence" value="ECO:0007669"/>
    <property type="project" value="TreeGrafter"/>
</dbReference>
<dbReference type="PaxDb" id="55529-EKX40965"/>
<comment type="caution">
    <text evidence="4">Lacks conserved residue(s) required for the propagation of feature annotation.</text>
</comment>
<accession>L1IYR2</accession>
<dbReference type="GeneID" id="17297603"/>
<dbReference type="PANTHER" id="PTHR11219">
    <property type="entry name" value="TENEURIN AND N-ACETYLGLUCOSAMINE-1-PHOSPHODIESTER ALPHA-N-ACETYLGLUCOSAMINIDASE"/>
    <property type="match status" value="1"/>
</dbReference>
<evidence type="ECO:0000256" key="6">
    <source>
        <dbReference type="SAM" id="SignalP"/>
    </source>
</evidence>
<evidence type="ECO:0000256" key="1">
    <source>
        <dbReference type="ARBA" id="ARBA00022536"/>
    </source>
</evidence>
<dbReference type="GO" id="GO:0007157">
    <property type="term" value="P:heterophilic cell-cell adhesion via plasma membrane cell adhesion molecules"/>
    <property type="evidence" value="ECO:0007669"/>
    <property type="project" value="TreeGrafter"/>
</dbReference>
<dbReference type="Gene3D" id="2.10.25.10">
    <property type="entry name" value="Laminin"/>
    <property type="match status" value="2"/>
</dbReference>
<feature type="region of interest" description="Disordered" evidence="5">
    <location>
        <begin position="241"/>
        <end position="262"/>
    </location>
</feature>
<keyword evidence="1 4" id="KW-0245">EGF-like domain</keyword>
<evidence type="ECO:0000256" key="5">
    <source>
        <dbReference type="SAM" id="MobiDB-lite"/>
    </source>
</evidence>
<dbReference type="RefSeq" id="XP_005827945.1">
    <property type="nucleotide sequence ID" value="XM_005827888.1"/>
</dbReference>
<feature type="region of interest" description="Disordered" evidence="5">
    <location>
        <begin position="71"/>
        <end position="127"/>
    </location>
</feature>
<organism evidence="8">
    <name type="scientific">Guillardia theta (strain CCMP2712)</name>
    <name type="common">Cryptophyte</name>
    <dbReference type="NCBI Taxonomy" id="905079"/>
    <lineage>
        <taxon>Eukaryota</taxon>
        <taxon>Cryptophyceae</taxon>
        <taxon>Pyrenomonadales</taxon>
        <taxon>Geminigeraceae</taxon>
        <taxon>Guillardia</taxon>
    </lineage>
</organism>
<keyword evidence="10" id="KW-1185">Reference proteome</keyword>
<keyword evidence="6" id="KW-0732">Signal</keyword>
<reference evidence="8 10" key="1">
    <citation type="journal article" date="2012" name="Nature">
        <title>Algal genomes reveal evolutionary mosaicism and the fate of nucleomorphs.</title>
        <authorList>
            <consortium name="DOE Joint Genome Institute"/>
            <person name="Curtis B.A."/>
            <person name="Tanifuji G."/>
            <person name="Burki F."/>
            <person name="Gruber A."/>
            <person name="Irimia M."/>
            <person name="Maruyama S."/>
            <person name="Arias M.C."/>
            <person name="Ball S.G."/>
            <person name="Gile G.H."/>
            <person name="Hirakawa Y."/>
            <person name="Hopkins J.F."/>
            <person name="Kuo A."/>
            <person name="Rensing S.A."/>
            <person name="Schmutz J."/>
            <person name="Symeonidi A."/>
            <person name="Elias M."/>
            <person name="Eveleigh R.J."/>
            <person name="Herman E.K."/>
            <person name="Klute M.J."/>
            <person name="Nakayama T."/>
            <person name="Obornik M."/>
            <person name="Reyes-Prieto A."/>
            <person name="Armbrust E.V."/>
            <person name="Aves S.J."/>
            <person name="Beiko R.G."/>
            <person name="Coutinho P."/>
            <person name="Dacks J.B."/>
            <person name="Durnford D.G."/>
            <person name="Fast N.M."/>
            <person name="Green B.R."/>
            <person name="Grisdale C.J."/>
            <person name="Hempel F."/>
            <person name="Henrissat B."/>
            <person name="Hoppner M.P."/>
            <person name="Ishida K."/>
            <person name="Kim E."/>
            <person name="Koreny L."/>
            <person name="Kroth P.G."/>
            <person name="Liu Y."/>
            <person name="Malik S.B."/>
            <person name="Maier U.G."/>
            <person name="McRose D."/>
            <person name="Mock T."/>
            <person name="Neilson J.A."/>
            <person name="Onodera N.T."/>
            <person name="Poole A.M."/>
            <person name="Pritham E.J."/>
            <person name="Richards T.A."/>
            <person name="Rocap G."/>
            <person name="Roy S.W."/>
            <person name="Sarai C."/>
            <person name="Schaack S."/>
            <person name="Shirato S."/>
            <person name="Slamovits C.H."/>
            <person name="Spencer D.F."/>
            <person name="Suzuki S."/>
            <person name="Worden A.Z."/>
            <person name="Zauner S."/>
            <person name="Barry K."/>
            <person name="Bell C."/>
            <person name="Bharti A.K."/>
            <person name="Crow J.A."/>
            <person name="Grimwood J."/>
            <person name="Kramer R."/>
            <person name="Lindquist E."/>
            <person name="Lucas S."/>
            <person name="Salamov A."/>
            <person name="McFadden G.I."/>
            <person name="Lane C.E."/>
            <person name="Keeling P.J."/>
            <person name="Gray M.W."/>
            <person name="Grigoriev I.V."/>
            <person name="Archibald J.M."/>
        </authorList>
    </citation>
    <scope>NUCLEOTIDE SEQUENCE</scope>
    <source>
        <strain evidence="8 10">CCMP2712</strain>
    </source>
</reference>
<dbReference type="Pfam" id="PF23106">
    <property type="entry name" value="EGF_Teneurin"/>
    <property type="match status" value="2"/>
</dbReference>
<dbReference type="KEGG" id="gtt:GUITHDRAFT_142365"/>
<dbReference type="SMART" id="SM00181">
    <property type="entry name" value="EGF"/>
    <property type="match status" value="4"/>
</dbReference>
<dbReference type="eggNOG" id="KOG4659">
    <property type="taxonomic scope" value="Eukaryota"/>
</dbReference>
<evidence type="ECO:0000256" key="2">
    <source>
        <dbReference type="ARBA" id="ARBA00022737"/>
    </source>
</evidence>
<keyword evidence="3 4" id="KW-1015">Disulfide bond</keyword>
<feature type="compositionally biased region" description="Polar residues" evidence="5">
    <location>
        <begin position="77"/>
        <end position="86"/>
    </location>
</feature>
<feature type="chain" id="PRO_5008770654" description="EGF-like domain-containing protein" evidence="6">
    <location>
        <begin position="25"/>
        <end position="356"/>
    </location>
</feature>